<name>A0A443HRI9_BYSSP</name>
<keyword evidence="2" id="KW-0812">Transmembrane</keyword>
<keyword evidence="2" id="KW-1133">Transmembrane helix</keyword>
<evidence type="ECO:0000313" key="4">
    <source>
        <dbReference type="Proteomes" id="UP000283841"/>
    </source>
</evidence>
<dbReference type="GeneID" id="39600078"/>
<organism evidence="3 4">
    <name type="scientific">Byssochlamys spectabilis</name>
    <name type="common">Paecilomyces variotii</name>
    <dbReference type="NCBI Taxonomy" id="264951"/>
    <lineage>
        <taxon>Eukaryota</taxon>
        <taxon>Fungi</taxon>
        <taxon>Dikarya</taxon>
        <taxon>Ascomycota</taxon>
        <taxon>Pezizomycotina</taxon>
        <taxon>Eurotiomycetes</taxon>
        <taxon>Eurotiomycetidae</taxon>
        <taxon>Eurotiales</taxon>
        <taxon>Thermoascaceae</taxon>
        <taxon>Paecilomyces</taxon>
    </lineage>
</organism>
<sequence length="384" mass="43964">MPAMAPGPLPQQALRRRRRWLPIPSCKRISICLVVAIIPLFLVLVLFVLLPAHISLHHDAEYFRTLESYREWKHLPPELRDDPLFRQSDSWNERSVVPLIKDITQLSSMNWLRQMEFHDDWTAEYPAQEFWIYVGGSPKGETRTVVAKSKENAAPQRQKSIYDDDDDDGDDGYDYGRVKLFSWNWILEGVRNLILNTETLRRVFGFIISLPGPSCVDSPEICHSFNNGFDRLLELYHTQRQYQSANTGLTFVDCDVSPYICDEWGVDPVMLIHVRTSSPCRMEMSPFRWYCSVKWHFVALPLRKMPIQRTVRLSDLVSASSSIAPVSGQAKGSGGKSSKAFDPVVPVFPSAFEQLHSMVSYSGSVEALKFEDHEILEIKGEPKD</sequence>
<keyword evidence="4" id="KW-1185">Reference proteome</keyword>
<feature type="non-terminal residue" evidence="3">
    <location>
        <position position="384"/>
    </location>
</feature>
<evidence type="ECO:0000256" key="2">
    <source>
        <dbReference type="SAM" id="Phobius"/>
    </source>
</evidence>
<proteinExistence type="predicted"/>
<dbReference type="EMBL" id="RCNU01000007">
    <property type="protein sequence ID" value="RWQ94380.1"/>
    <property type="molecule type" value="Genomic_DNA"/>
</dbReference>
<feature type="transmembrane region" description="Helical" evidence="2">
    <location>
        <begin position="29"/>
        <end position="50"/>
    </location>
</feature>
<dbReference type="AlphaFoldDB" id="A0A443HRI9"/>
<gene>
    <name evidence="3" type="ORF">C8Q69DRAFT_470011</name>
</gene>
<feature type="region of interest" description="Disordered" evidence="1">
    <location>
        <begin position="148"/>
        <end position="167"/>
    </location>
</feature>
<comment type="caution">
    <text evidence="3">The sequence shown here is derived from an EMBL/GenBank/DDBJ whole genome shotgun (WGS) entry which is preliminary data.</text>
</comment>
<reference evidence="3 4" key="1">
    <citation type="journal article" date="2018" name="Front. Microbiol.">
        <title>Genomic and genetic insights into a cosmopolitan fungus, Paecilomyces variotii (Eurotiales).</title>
        <authorList>
            <person name="Urquhart A.S."/>
            <person name="Mondo S.J."/>
            <person name="Makela M.R."/>
            <person name="Hane J.K."/>
            <person name="Wiebenga A."/>
            <person name="He G."/>
            <person name="Mihaltcheva S."/>
            <person name="Pangilinan J."/>
            <person name="Lipzen A."/>
            <person name="Barry K."/>
            <person name="de Vries R.P."/>
            <person name="Grigoriev I.V."/>
            <person name="Idnurm A."/>
        </authorList>
    </citation>
    <scope>NUCLEOTIDE SEQUENCE [LARGE SCALE GENOMIC DNA]</scope>
    <source>
        <strain evidence="3 4">CBS 101075</strain>
    </source>
</reference>
<dbReference type="Proteomes" id="UP000283841">
    <property type="component" value="Unassembled WGS sequence"/>
</dbReference>
<evidence type="ECO:0000313" key="3">
    <source>
        <dbReference type="EMBL" id="RWQ94380.1"/>
    </source>
</evidence>
<accession>A0A443HRI9</accession>
<evidence type="ECO:0000256" key="1">
    <source>
        <dbReference type="SAM" id="MobiDB-lite"/>
    </source>
</evidence>
<dbReference type="VEuPathDB" id="FungiDB:C8Q69DRAFT_470011"/>
<dbReference type="RefSeq" id="XP_028484025.1">
    <property type="nucleotide sequence ID" value="XM_028630801.1"/>
</dbReference>
<protein>
    <submittedName>
        <fullName evidence="3">Uncharacterized protein</fullName>
    </submittedName>
</protein>
<keyword evidence="2" id="KW-0472">Membrane</keyword>